<sequence>MSMRDEAIADFLAAGPFKGASRAPLAGDASNRRYERISHPRLGRAVLMDAPPEKGEDVRPFLDVTARLRALGLSAPEVLDADETRGFLLLEDLGDALFARVLARAEAEETELYAAAIDLLVALHASHEAADGLAPYDLATCRREAALLTDWYLPAATGHTVTPGLTEDYLGRLTRALSDLPPAPTVCVLRDYHAENLIWLPDRKGHARIGLLDYQDALAGHPAYDIVSLLEDARRDTSADLRAAMLSGYAAATGMDQAVLAQAYAVHGAQRNLKIMGIFARLWLRDGKPAYLALMPRVWAHLERDLSHPSLAALRDWVGAHVPPPESDLIARLRGARP</sequence>
<dbReference type="Gene3D" id="3.90.1200.10">
    <property type="match status" value="1"/>
</dbReference>
<keyword evidence="2" id="KW-0808">Transferase</keyword>
<evidence type="ECO:0000313" key="3">
    <source>
        <dbReference type="Proteomes" id="UP000572377"/>
    </source>
</evidence>
<keyword evidence="3" id="KW-1185">Reference proteome</keyword>
<dbReference type="SUPFAM" id="SSF56112">
    <property type="entry name" value="Protein kinase-like (PK-like)"/>
    <property type="match status" value="1"/>
</dbReference>
<dbReference type="Pfam" id="PF01636">
    <property type="entry name" value="APH"/>
    <property type="match status" value="1"/>
</dbReference>
<accession>A0A849KZ41</accession>
<dbReference type="GO" id="GO:0016740">
    <property type="term" value="F:transferase activity"/>
    <property type="evidence" value="ECO:0007669"/>
    <property type="project" value="UniProtKB-KW"/>
</dbReference>
<dbReference type="Proteomes" id="UP000572377">
    <property type="component" value="Unassembled WGS sequence"/>
</dbReference>
<organism evidence="2 3">
    <name type="scientific">Halovulum dunhuangense</name>
    <dbReference type="NCBI Taxonomy" id="1505036"/>
    <lineage>
        <taxon>Bacteria</taxon>
        <taxon>Pseudomonadati</taxon>
        <taxon>Pseudomonadota</taxon>
        <taxon>Alphaproteobacteria</taxon>
        <taxon>Rhodobacterales</taxon>
        <taxon>Paracoccaceae</taxon>
        <taxon>Halovulum</taxon>
    </lineage>
</organism>
<comment type="caution">
    <text evidence="2">The sequence shown here is derived from an EMBL/GenBank/DDBJ whole genome shotgun (WGS) entry which is preliminary data.</text>
</comment>
<dbReference type="InterPro" id="IPR002575">
    <property type="entry name" value="Aminoglycoside_PTrfase"/>
</dbReference>
<dbReference type="Gene3D" id="3.30.200.20">
    <property type="entry name" value="Phosphorylase Kinase, domain 1"/>
    <property type="match status" value="1"/>
</dbReference>
<protein>
    <submittedName>
        <fullName evidence="2">Phosphotransferase</fullName>
    </submittedName>
</protein>
<name>A0A849KZ41_9RHOB</name>
<dbReference type="AlphaFoldDB" id="A0A849KZ41"/>
<dbReference type="RefSeq" id="WP_171321991.1">
    <property type="nucleotide sequence ID" value="NZ_JABFBC010000001.1"/>
</dbReference>
<proteinExistence type="predicted"/>
<gene>
    <name evidence="2" type="ORF">HMH01_02060</name>
</gene>
<evidence type="ECO:0000313" key="2">
    <source>
        <dbReference type="EMBL" id="NNU79212.1"/>
    </source>
</evidence>
<dbReference type="InterPro" id="IPR011009">
    <property type="entry name" value="Kinase-like_dom_sf"/>
</dbReference>
<reference evidence="2 3" key="1">
    <citation type="submission" date="2020-05" db="EMBL/GenBank/DDBJ databases">
        <title>Gimesia benthica sp. nov., a novel planctomycete isolated from a deep-sea water sample of the Northwest Indian Ocean.</title>
        <authorList>
            <person name="Wang J."/>
            <person name="Ruan C."/>
            <person name="Song L."/>
            <person name="Zhu Y."/>
            <person name="Li A."/>
            <person name="Zheng X."/>
            <person name="Wang L."/>
            <person name="Lu Z."/>
            <person name="Huang Y."/>
            <person name="Du W."/>
            <person name="Zhou Y."/>
            <person name="Huang L."/>
            <person name="Dai X."/>
        </authorList>
    </citation>
    <scope>NUCLEOTIDE SEQUENCE [LARGE SCALE GENOMIC DNA]</scope>
    <source>
        <strain evidence="2 3">YYQ-30</strain>
    </source>
</reference>
<feature type="domain" description="Aminoglycoside phosphotransferase" evidence="1">
    <location>
        <begin position="24"/>
        <end position="255"/>
    </location>
</feature>
<dbReference type="EMBL" id="JABFBC010000001">
    <property type="protein sequence ID" value="NNU79212.1"/>
    <property type="molecule type" value="Genomic_DNA"/>
</dbReference>
<evidence type="ECO:0000259" key="1">
    <source>
        <dbReference type="Pfam" id="PF01636"/>
    </source>
</evidence>